<evidence type="ECO:0000313" key="3">
    <source>
        <dbReference type="Proteomes" id="UP001201812"/>
    </source>
</evidence>
<dbReference type="AlphaFoldDB" id="A0AAD4MPE1"/>
<proteinExistence type="predicted"/>
<gene>
    <name evidence="2" type="ORF">DdX_18777</name>
</gene>
<keyword evidence="1" id="KW-0472">Membrane</keyword>
<feature type="transmembrane region" description="Helical" evidence="1">
    <location>
        <begin position="7"/>
        <end position="26"/>
    </location>
</feature>
<sequence>MRLFRVVSLQFTVLLFITCTFYSYVIENDIPSGHLHARIRFVYFCPFFTAVAGVITIAAFFLRISWLYGIGAQLNGLGLICWMFFLIWIVISRTGLSVFTILITISFLIIPSAVFELALYFAYIDQKNEESKLPSGIDMIPKFDYVSKSSHCPRIENSSNK</sequence>
<feature type="transmembrane region" description="Helical" evidence="1">
    <location>
        <begin position="97"/>
        <end position="123"/>
    </location>
</feature>
<keyword evidence="1" id="KW-0812">Transmembrane</keyword>
<feature type="transmembrane region" description="Helical" evidence="1">
    <location>
        <begin position="74"/>
        <end position="91"/>
    </location>
</feature>
<comment type="caution">
    <text evidence="2">The sequence shown here is derived from an EMBL/GenBank/DDBJ whole genome shotgun (WGS) entry which is preliminary data.</text>
</comment>
<accession>A0AAD4MPE1</accession>
<evidence type="ECO:0000256" key="1">
    <source>
        <dbReference type="SAM" id="Phobius"/>
    </source>
</evidence>
<dbReference type="EMBL" id="JAKKPZ010000296">
    <property type="protein sequence ID" value="KAI1696960.1"/>
    <property type="molecule type" value="Genomic_DNA"/>
</dbReference>
<name>A0AAD4MPE1_9BILA</name>
<organism evidence="2 3">
    <name type="scientific">Ditylenchus destructor</name>
    <dbReference type="NCBI Taxonomy" id="166010"/>
    <lineage>
        <taxon>Eukaryota</taxon>
        <taxon>Metazoa</taxon>
        <taxon>Ecdysozoa</taxon>
        <taxon>Nematoda</taxon>
        <taxon>Chromadorea</taxon>
        <taxon>Rhabditida</taxon>
        <taxon>Tylenchina</taxon>
        <taxon>Tylenchomorpha</taxon>
        <taxon>Sphaerularioidea</taxon>
        <taxon>Anguinidae</taxon>
        <taxon>Anguininae</taxon>
        <taxon>Ditylenchus</taxon>
    </lineage>
</organism>
<feature type="transmembrane region" description="Helical" evidence="1">
    <location>
        <begin position="41"/>
        <end position="62"/>
    </location>
</feature>
<keyword evidence="1" id="KW-1133">Transmembrane helix</keyword>
<keyword evidence="3" id="KW-1185">Reference proteome</keyword>
<evidence type="ECO:0000313" key="2">
    <source>
        <dbReference type="EMBL" id="KAI1696960.1"/>
    </source>
</evidence>
<reference evidence="2" key="1">
    <citation type="submission" date="2022-01" db="EMBL/GenBank/DDBJ databases">
        <title>Genome Sequence Resource for Two Populations of Ditylenchus destructor, the Migratory Endoparasitic Phytonematode.</title>
        <authorList>
            <person name="Zhang H."/>
            <person name="Lin R."/>
            <person name="Xie B."/>
        </authorList>
    </citation>
    <scope>NUCLEOTIDE SEQUENCE</scope>
    <source>
        <strain evidence="2">BazhouSP</strain>
    </source>
</reference>
<protein>
    <submittedName>
        <fullName evidence="2">Uncharacterized protein</fullName>
    </submittedName>
</protein>
<dbReference type="Proteomes" id="UP001201812">
    <property type="component" value="Unassembled WGS sequence"/>
</dbReference>